<accession>E0XZC6</accession>
<sequence length="261" mass="28831">MISAAQKAGDRSEQAIRARQVFDFLDSLVRTAQLPDTWTTDDIKSEGEAVQYSLMDPCKEFGTVVTQPHWGGFGIVKLANLSCLPGADTGVGLYVERVLPCPDECGEGAGYQIVSTQCHLRRVQTIEEFQWQVSWEKNMERPHRCLEGAAWGRVERIVLSHRSAEDSIEGVAVLRLQQIAQGLEATYRWSQAETMVLGIDAWQLSDLNRFSDLTGKEARLTSGRSHAVRVKAIIGPPRSETALPGLAIERLLVSAGRPTRG</sequence>
<organism evidence="1">
    <name type="scientific">uncultured gamma proteobacterium EB000_37F04</name>
    <dbReference type="NCBI Taxonomy" id="710971"/>
    <lineage>
        <taxon>Bacteria</taxon>
        <taxon>Pseudomonadati</taxon>
        <taxon>Pseudomonadota</taxon>
        <taxon>Gammaproteobacteria</taxon>
        <taxon>environmental samples</taxon>
    </lineage>
</organism>
<dbReference type="AlphaFoldDB" id="E0XZC6"/>
<reference evidence="1" key="1">
    <citation type="journal article" date="2011" name="Environ. Microbiol.">
        <title>Time-series analyses of Monterey Bay coastal microbial picoplankton using a 'genome proxy' microarray.</title>
        <authorList>
            <person name="Rich V.I."/>
            <person name="Pham V.D."/>
            <person name="Eppley J."/>
            <person name="Shi Y."/>
            <person name="DeLong E.F."/>
        </authorList>
    </citation>
    <scope>NUCLEOTIDE SEQUENCE</scope>
</reference>
<name>E0XZC6_9GAMM</name>
<dbReference type="EMBL" id="GU474932">
    <property type="protein sequence ID" value="ADI19767.1"/>
    <property type="molecule type" value="Genomic_DNA"/>
</dbReference>
<evidence type="ECO:0000313" key="1">
    <source>
        <dbReference type="EMBL" id="ADI19767.1"/>
    </source>
</evidence>
<proteinExistence type="predicted"/>
<protein>
    <submittedName>
        <fullName evidence="1">Uncharacterized protein</fullName>
    </submittedName>
</protein>